<dbReference type="OrthoDB" id="432756at2759"/>
<evidence type="ECO:0000256" key="2">
    <source>
        <dbReference type="ARBA" id="ARBA00022801"/>
    </source>
</evidence>
<dbReference type="SUPFAM" id="SSF109604">
    <property type="entry name" value="HD-domain/PDEase-like"/>
    <property type="match status" value="1"/>
</dbReference>
<dbReference type="AlphaFoldDB" id="A0A1V9Y5U7"/>
<accession>A0A1V9Y5U7</accession>
<dbReference type="PROSITE" id="PS51845">
    <property type="entry name" value="PDEASE_I_2"/>
    <property type="match status" value="1"/>
</dbReference>
<gene>
    <name evidence="7" type="ORF">ACHHYP_16797</name>
</gene>
<dbReference type="InterPro" id="IPR023088">
    <property type="entry name" value="PDEase"/>
</dbReference>
<dbReference type="Proteomes" id="UP000243579">
    <property type="component" value="Unassembled WGS sequence"/>
</dbReference>
<dbReference type="PRINTS" id="PR00387">
    <property type="entry name" value="PDIESTERASE1"/>
</dbReference>
<evidence type="ECO:0000256" key="5">
    <source>
        <dbReference type="SAM" id="MobiDB-lite"/>
    </source>
</evidence>
<dbReference type="Pfam" id="PF00233">
    <property type="entry name" value="PDEase_I"/>
    <property type="match status" value="1"/>
</dbReference>
<proteinExistence type="predicted"/>
<keyword evidence="2" id="KW-0378">Hydrolase</keyword>
<reference evidence="7 8" key="1">
    <citation type="journal article" date="2014" name="Genome Biol. Evol.">
        <title>The secreted proteins of Achlya hypogyna and Thraustotheca clavata identify the ancestral oomycete secretome and reveal gene acquisitions by horizontal gene transfer.</title>
        <authorList>
            <person name="Misner I."/>
            <person name="Blouin N."/>
            <person name="Leonard G."/>
            <person name="Richards T.A."/>
            <person name="Lane C.E."/>
        </authorList>
    </citation>
    <scope>NUCLEOTIDE SEQUENCE [LARGE SCALE GENOMIC DNA]</scope>
    <source>
        <strain evidence="7 8">ATCC 48635</strain>
    </source>
</reference>
<dbReference type="EMBL" id="JNBR01002837">
    <property type="protein sequence ID" value="OQR81090.1"/>
    <property type="molecule type" value="Genomic_DNA"/>
</dbReference>
<feature type="domain" description="PDEase" evidence="6">
    <location>
        <begin position="1"/>
        <end position="304"/>
    </location>
</feature>
<dbReference type="InterPro" id="IPR003607">
    <property type="entry name" value="HD/PDEase_dom"/>
</dbReference>
<comment type="caution">
    <text evidence="7">The sequence shown here is derived from an EMBL/GenBank/DDBJ whole genome shotgun (WGS) entry which is preliminary data.</text>
</comment>
<name>A0A1V9Y5U7_ACHHY</name>
<dbReference type="GO" id="GO:0007165">
    <property type="term" value="P:signal transduction"/>
    <property type="evidence" value="ECO:0007669"/>
    <property type="project" value="InterPro"/>
</dbReference>
<evidence type="ECO:0000259" key="6">
    <source>
        <dbReference type="PROSITE" id="PS51845"/>
    </source>
</evidence>
<evidence type="ECO:0000256" key="3">
    <source>
        <dbReference type="PIRSR" id="PIRSR623088-1"/>
    </source>
</evidence>
<evidence type="ECO:0000313" key="8">
    <source>
        <dbReference type="Proteomes" id="UP000243579"/>
    </source>
</evidence>
<feature type="binding site" evidence="4">
    <location>
        <position position="105"/>
    </location>
    <ligand>
        <name>Zn(2+)</name>
        <dbReference type="ChEBI" id="CHEBI:29105"/>
        <label>2</label>
    </ligand>
</feature>
<dbReference type="InterPro" id="IPR002073">
    <property type="entry name" value="PDEase_catalytic_dom"/>
</dbReference>
<organism evidence="7 8">
    <name type="scientific">Achlya hypogyna</name>
    <name type="common">Oomycete</name>
    <name type="synonym">Protoachlya hypogyna</name>
    <dbReference type="NCBI Taxonomy" id="1202772"/>
    <lineage>
        <taxon>Eukaryota</taxon>
        <taxon>Sar</taxon>
        <taxon>Stramenopiles</taxon>
        <taxon>Oomycota</taxon>
        <taxon>Saprolegniomycetes</taxon>
        <taxon>Saprolegniales</taxon>
        <taxon>Achlyaceae</taxon>
        <taxon>Achlya</taxon>
    </lineage>
</organism>
<dbReference type="GO" id="GO:0004114">
    <property type="term" value="F:3',5'-cyclic-nucleotide phosphodiesterase activity"/>
    <property type="evidence" value="ECO:0007669"/>
    <property type="project" value="InterPro"/>
</dbReference>
<dbReference type="InterPro" id="IPR036971">
    <property type="entry name" value="PDEase_catalytic_dom_sf"/>
</dbReference>
<evidence type="ECO:0000256" key="4">
    <source>
        <dbReference type="PIRSR" id="PIRSR623088-3"/>
    </source>
</evidence>
<dbReference type="GO" id="GO:0046872">
    <property type="term" value="F:metal ion binding"/>
    <property type="evidence" value="ECO:0007669"/>
    <property type="project" value="UniProtKB-KW"/>
</dbReference>
<dbReference type="PANTHER" id="PTHR11347">
    <property type="entry name" value="CYCLIC NUCLEOTIDE PHOSPHODIESTERASE"/>
    <property type="match status" value="1"/>
</dbReference>
<feature type="binding site" evidence="4">
    <location>
        <position position="105"/>
    </location>
    <ligand>
        <name>Zn(2+)</name>
        <dbReference type="ChEBI" id="CHEBI:29105"/>
        <label>1</label>
    </ligand>
</feature>
<dbReference type="SMART" id="SM00471">
    <property type="entry name" value="HDc"/>
    <property type="match status" value="1"/>
</dbReference>
<protein>
    <recommendedName>
        <fullName evidence="6">PDEase domain-containing protein</fullName>
    </recommendedName>
</protein>
<feature type="binding site" evidence="4">
    <location>
        <position position="104"/>
    </location>
    <ligand>
        <name>Zn(2+)</name>
        <dbReference type="ChEBI" id="CHEBI:29105"/>
        <label>1</label>
    </ligand>
</feature>
<evidence type="ECO:0000256" key="1">
    <source>
        <dbReference type="ARBA" id="ARBA00022723"/>
    </source>
</evidence>
<sequence length="333" mass="36941">MWQSVHSWTFNVFSLSQPELVALASNLLHWAGVDAYLGVSPAALTDFCMSVAAEYHDVAFHNFRHGVCVMHVTYLVLHGLGMHTERVHIDVPHRAALLLAALCHDAQHDGRTNPFHVATQSAVYKRFPVSSPLERLHAATTAKLLAETRLLAKLPIAERAELEGRIERLILATDMSLHDRVMTAATTTPTSIDAVADLILHCADISNPIMTTDVSRRWSTCLMDEFAEQVADERRRGLPLSTYMMAAPNSREEAALHMGFIERYAGEGWRTLVAVLDTDADLFATCLSNLAANETYWRLRIDRWTPTRAAASSHPHPPPPTDPVVRVESLQAA</sequence>
<keyword evidence="8" id="KW-1185">Reference proteome</keyword>
<feature type="active site" description="Proton donor" evidence="3">
    <location>
        <position position="61"/>
    </location>
</feature>
<keyword evidence="1 4" id="KW-0479">Metal-binding</keyword>
<feature type="binding site" evidence="4">
    <location>
        <position position="204"/>
    </location>
    <ligand>
        <name>Zn(2+)</name>
        <dbReference type="ChEBI" id="CHEBI:29105"/>
        <label>1</label>
    </ligand>
</feature>
<dbReference type="Gene3D" id="1.10.1300.10">
    <property type="entry name" value="3'5'-cyclic nucleotide phosphodiesterase, catalytic domain"/>
    <property type="match status" value="1"/>
</dbReference>
<evidence type="ECO:0000313" key="7">
    <source>
        <dbReference type="EMBL" id="OQR81090.1"/>
    </source>
</evidence>
<feature type="region of interest" description="Disordered" evidence="5">
    <location>
        <begin position="308"/>
        <end position="333"/>
    </location>
</feature>
<feature type="binding site" evidence="4">
    <location>
        <position position="65"/>
    </location>
    <ligand>
        <name>Zn(2+)</name>
        <dbReference type="ChEBI" id="CHEBI:29105"/>
        <label>1</label>
    </ligand>
</feature>
<dbReference type="STRING" id="1202772.A0A1V9Y5U7"/>